<keyword evidence="8 16" id="KW-0227">DNA damage</keyword>
<feature type="domain" description="DNA-directed DNA polymerase family A palm" evidence="20">
    <location>
        <begin position="693"/>
        <end position="900"/>
    </location>
</feature>
<dbReference type="InterPro" id="IPR020045">
    <property type="entry name" value="DNA_polI_H3TH"/>
</dbReference>
<dbReference type="RefSeq" id="WP_308357520.1">
    <property type="nucleotide sequence ID" value="NZ_CP129970.2"/>
</dbReference>
<dbReference type="Gene3D" id="3.30.70.370">
    <property type="match status" value="1"/>
</dbReference>
<dbReference type="Proteomes" id="UP001244443">
    <property type="component" value="Chromosome"/>
</dbReference>
<dbReference type="NCBIfam" id="TIGR00593">
    <property type="entry name" value="pola"/>
    <property type="match status" value="1"/>
</dbReference>
<dbReference type="InterPro" id="IPR036397">
    <property type="entry name" value="RNaseH_sf"/>
</dbReference>
<organism evidence="21 22">
    <name type="scientific">Marivirga arenosa</name>
    <dbReference type="NCBI Taxonomy" id="3059076"/>
    <lineage>
        <taxon>Bacteria</taxon>
        <taxon>Pseudomonadati</taxon>
        <taxon>Bacteroidota</taxon>
        <taxon>Cytophagia</taxon>
        <taxon>Cytophagales</taxon>
        <taxon>Marivirgaceae</taxon>
        <taxon>Marivirga</taxon>
    </lineage>
</organism>
<keyword evidence="10 16" id="KW-0269">Exonuclease</keyword>
<evidence type="ECO:0000256" key="10">
    <source>
        <dbReference type="ARBA" id="ARBA00022839"/>
    </source>
</evidence>
<dbReference type="SMART" id="SM00475">
    <property type="entry name" value="53EXOc"/>
    <property type="match status" value="1"/>
</dbReference>
<keyword evidence="6 16" id="KW-0235">DNA replication</keyword>
<dbReference type="FunFam" id="1.20.1060.10:FF:000001">
    <property type="entry name" value="DNA polymerase I"/>
    <property type="match status" value="1"/>
</dbReference>
<evidence type="ECO:0000256" key="9">
    <source>
        <dbReference type="ARBA" id="ARBA00022801"/>
    </source>
</evidence>
<sequence>MANTPDTDKKLFLLDAMALIYRAHFAFSKTPRINSKGMNTGAALGFTNTLLEILKKEKPSHIGVAFDTSAPTFRHEEFPEYKAQREEQPEDIRVAIPYVKKIVEAFNIPVLIKDGFEADDIIGTIAKQAGEDGFKVYMMTPDKDYAQLVTDNVFLYKPAFMGNGVDVLGIEEVKKKFDIDRVEQVIDILGLQGDAVDNIPGIPGVGAKTAIKFLKQYGSVEGLLENTEDLKGKMKEKVEANKEQALLSKKLATIKIDVPLAYEPDKLVLDEPNEEALKELFEELEFRTLMKRVLGEEPANTGKSSSKADPAQISMFTDTPEEAAEKEEEPEERRTLANTKHQYNLIDTPELREELITYLSIQDEFCFDTETTSLEPTDAELVGLAFAYVAGEAYYVPFPEDQKEAQKIANEFKEVLENQDIVKIGQNLKYDIQVMRNYGVKVQGKMFDTMLAHYLIDPETRHNMDVMAENYLNYTPVSITELIGKKGAKQGNMRDVPVEDVVEYAGEDADITLQLKHVLEKEIKENNLDKLLHEVEEPLSYVLAEMEYEGVKIDKEALSKMSKELETAALEAQERIYEIAGQEFNIASPKQLGEVLFDKMKLVEKPKKTKTGQYATGEEILSKLAQEHEIAAKILEFREYQKLKSTYVDALPKLISKKDGRVHTDYRQAVAATGRLSSNNPNLQNIPIRTEKGRLIRKAFVPRDENYQLMAADYSQIELRIMAAFSQDEAMMEAFKNGRDIHATTAAKVFGVELDDVDPGMRRKAKEVNFGIIYGISAFGLAQNLNISRSEASDIIKAYFKEFPKVHEYMEKVKEDAREHEYVTTILGRKRWLRDINSRNQTVRGYAERNAINAPIQGSAADMIKIAMINIQKWMEKENLKSKMIMQVHDELIFDAHKDEIQKLQEKVVDLMKNAMDLEVPMEIGVGVADNWSEAH</sequence>
<evidence type="ECO:0000259" key="20">
    <source>
        <dbReference type="SMART" id="SM00482"/>
    </source>
</evidence>
<comment type="catalytic activity">
    <reaction evidence="14 16">
        <text>DNA(n) + a 2'-deoxyribonucleoside 5'-triphosphate = DNA(n+1) + diphosphate</text>
        <dbReference type="Rhea" id="RHEA:22508"/>
        <dbReference type="Rhea" id="RHEA-COMP:17339"/>
        <dbReference type="Rhea" id="RHEA-COMP:17340"/>
        <dbReference type="ChEBI" id="CHEBI:33019"/>
        <dbReference type="ChEBI" id="CHEBI:61560"/>
        <dbReference type="ChEBI" id="CHEBI:173112"/>
        <dbReference type="EC" id="2.7.7.7"/>
    </reaction>
</comment>
<evidence type="ECO:0000256" key="1">
    <source>
        <dbReference type="ARBA" id="ARBA00007705"/>
    </source>
</evidence>
<evidence type="ECO:0000256" key="6">
    <source>
        <dbReference type="ARBA" id="ARBA00022705"/>
    </source>
</evidence>
<dbReference type="SMART" id="SM00474">
    <property type="entry name" value="35EXOc"/>
    <property type="match status" value="1"/>
</dbReference>
<protein>
    <recommendedName>
        <fullName evidence="3 15">DNA polymerase I</fullName>
        <ecNumber evidence="2 15">2.7.7.7</ecNumber>
    </recommendedName>
</protein>
<dbReference type="SMART" id="SM00482">
    <property type="entry name" value="POLAc"/>
    <property type="match status" value="1"/>
</dbReference>
<evidence type="ECO:0000259" key="18">
    <source>
        <dbReference type="SMART" id="SM00474"/>
    </source>
</evidence>
<dbReference type="Gene3D" id="1.20.1060.10">
    <property type="entry name" value="Taq DNA Polymerase, Chain T, domain 4"/>
    <property type="match status" value="1"/>
</dbReference>
<reference evidence="21" key="1">
    <citation type="submission" date="2023-08" db="EMBL/GenBank/DDBJ databases">
        <title>Comparative genomics and taxonomic characterization of three novel marine species of genus Marivirga.</title>
        <authorList>
            <person name="Muhammad N."/>
            <person name="Kim S.-G."/>
        </authorList>
    </citation>
    <scope>NUCLEOTIDE SEQUENCE [LARGE SCALE GENOMIC DNA]</scope>
    <source>
        <strain evidence="21">ABR2-2</strain>
    </source>
</reference>
<dbReference type="NCBIfam" id="NF004397">
    <property type="entry name" value="PRK05755.1"/>
    <property type="match status" value="1"/>
</dbReference>
<dbReference type="Gene3D" id="3.30.420.10">
    <property type="entry name" value="Ribonuclease H-like superfamily/Ribonuclease H"/>
    <property type="match status" value="1"/>
</dbReference>
<evidence type="ECO:0000256" key="13">
    <source>
        <dbReference type="ARBA" id="ARBA00023204"/>
    </source>
</evidence>
<evidence type="ECO:0000256" key="17">
    <source>
        <dbReference type="SAM" id="MobiDB-lite"/>
    </source>
</evidence>
<dbReference type="InterPro" id="IPR029060">
    <property type="entry name" value="PIN-like_dom_sf"/>
</dbReference>
<evidence type="ECO:0000256" key="4">
    <source>
        <dbReference type="ARBA" id="ARBA00022679"/>
    </source>
</evidence>
<keyword evidence="9 16" id="KW-0378">Hydrolase</keyword>
<evidence type="ECO:0000256" key="15">
    <source>
        <dbReference type="NCBIfam" id="TIGR00593"/>
    </source>
</evidence>
<dbReference type="GO" id="GO:0006302">
    <property type="term" value="P:double-strand break repair"/>
    <property type="evidence" value="ECO:0007669"/>
    <property type="project" value="TreeGrafter"/>
</dbReference>
<dbReference type="InterPro" id="IPR012337">
    <property type="entry name" value="RNaseH-like_sf"/>
</dbReference>
<evidence type="ECO:0000256" key="16">
    <source>
        <dbReference type="RuleBase" id="RU004460"/>
    </source>
</evidence>
<dbReference type="PROSITE" id="PS00447">
    <property type="entry name" value="DNA_POLYMERASE_A"/>
    <property type="match status" value="1"/>
</dbReference>
<dbReference type="Pfam" id="PF02739">
    <property type="entry name" value="5_3_exonuc_N"/>
    <property type="match status" value="1"/>
</dbReference>
<dbReference type="SUPFAM" id="SSF53098">
    <property type="entry name" value="Ribonuclease H-like"/>
    <property type="match status" value="1"/>
</dbReference>
<dbReference type="Gene3D" id="1.10.150.20">
    <property type="entry name" value="5' to 3' exonuclease, C-terminal subdomain"/>
    <property type="match status" value="2"/>
</dbReference>
<comment type="function">
    <text evidence="16">In addition to polymerase activity, this DNA polymerase exhibits 3'-5' and 5'-3' exonuclease activity.</text>
</comment>
<feature type="domain" description="3'-5' exonuclease" evidence="18">
    <location>
        <begin position="343"/>
        <end position="524"/>
    </location>
</feature>
<dbReference type="CDD" id="cd06139">
    <property type="entry name" value="DNA_polA_I_Ecoli_like_exo"/>
    <property type="match status" value="1"/>
</dbReference>
<dbReference type="GO" id="GO:0008408">
    <property type="term" value="F:3'-5' exonuclease activity"/>
    <property type="evidence" value="ECO:0007669"/>
    <property type="project" value="UniProtKB-UniRule"/>
</dbReference>
<dbReference type="InterPro" id="IPR020046">
    <property type="entry name" value="5-3_exonucl_a-hlix_arch_N"/>
</dbReference>
<keyword evidence="4 16" id="KW-0808">Transferase</keyword>
<dbReference type="InterPro" id="IPR002562">
    <property type="entry name" value="3'-5'_exonuclease_dom"/>
</dbReference>
<dbReference type="Pfam" id="PF00476">
    <property type="entry name" value="DNA_pol_A"/>
    <property type="match status" value="1"/>
</dbReference>
<dbReference type="FunFam" id="1.10.150.20:FF:000002">
    <property type="entry name" value="DNA polymerase I"/>
    <property type="match status" value="1"/>
</dbReference>
<dbReference type="GO" id="GO:0008409">
    <property type="term" value="F:5'-3' exonuclease activity"/>
    <property type="evidence" value="ECO:0007669"/>
    <property type="project" value="UniProtKB-UniRule"/>
</dbReference>
<dbReference type="AlphaFoldDB" id="A0AA51N6Y6"/>
<dbReference type="CDD" id="cd09898">
    <property type="entry name" value="H3TH_53EXO"/>
    <property type="match status" value="1"/>
</dbReference>
<keyword evidence="7" id="KW-0540">Nuclease</keyword>
<dbReference type="InterPro" id="IPR036279">
    <property type="entry name" value="5-3_exonuclease_C_sf"/>
</dbReference>
<dbReference type="PANTHER" id="PTHR10133">
    <property type="entry name" value="DNA POLYMERASE I"/>
    <property type="match status" value="1"/>
</dbReference>
<dbReference type="GO" id="GO:0006261">
    <property type="term" value="P:DNA-templated DNA replication"/>
    <property type="evidence" value="ECO:0007669"/>
    <property type="project" value="UniProtKB-UniRule"/>
</dbReference>
<dbReference type="PRINTS" id="PR00868">
    <property type="entry name" value="DNAPOLI"/>
</dbReference>
<dbReference type="SUPFAM" id="SSF56672">
    <property type="entry name" value="DNA/RNA polymerases"/>
    <property type="match status" value="1"/>
</dbReference>
<feature type="compositionally biased region" description="Acidic residues" evidence="17">
    <location>
        <begin position="319"/>
        <end position="330"/>
    </location>
</feature>
<dbReference type="Pfam" id="PF01367">
    <property type="entry name" value="5_3_exonuc"/>
    <property type="match status" value="1"/>
</dbReference>
<dbReference type="InterPro" id="IPR008918">
    <property type="entry name" value="HhH2"/>
</dbReference>
<feature type="region of interest" description="Disordered" evidence="17">
    <location>
        <begin position="319"/>
        <end position="338"/>
    </location>
</feature>
<evidence type="ECO:0000256" key="14">
    <source>
        <dbReference type="ARBA" id="ARBA00049244"/>
    </source>
</evidence>
<evidence type="ECO:0000313" key="22">
    <source>
        <dbReference type="Proteomes" id="UP001244443"/>
    </source>
</evidence>
<accession>A0AA51N6Y6</accession>
<dbReference type="SUPFAM" id="SSF88723">
    <property type="entry name" value="PIN domain-like"/>
    <property type="match status" value="1"/>
</dbReference>
<dbReference type="FunFam" id="1.10.150.20:FF:000003">
    <property type="entry name" value="DNA polymerase I"/>
    <property type="match status" value="1"/>
</dbReference>
<dbReference type="GO" id="GO:0003887">
    <property type="term" value="F:DNA-directed DNA polymerase activity"/>
    <property type="evidence" value="ECO:0007669"/>
    <property type="project" value="UniProtKB-UniRule"/>
</dbReference>
<comment type="similarity">
    <text evidence="1 16">Belongs to the DNA polymerase type-A family.</text>
</comment>
<dbReference type="GO" id="GO:0003677">
    <property type="term" value="F:DNA binding"/>
    <property type="evidence" value="ECO:0007669"/>
    <property type="project" value="UniProtKB-UniRule"/>
</dbReference>
<evidence type="ECO:0000256" key="11">
    <source>
        <dbReference type="ARBA" id="ARBA00022932"/>
    </source>
</evidence>
<dbReference type="EC" id="2.7.7.7" evidence="2 15"/>
<dbReference type="InterPro" id="IPR002421">
    <property type="entry name" value="5-3_exonuclease"/>
</dbReference>
<dbReference type="EMBL" id="CP129970">
    <property type="protein sequence ID" value="WMN07392.1"/>
    <property type="molecule type" value="Genomic_DNA"/>
</dbReference>
<evidence type="ECO:0000313" key="21">
    <source>
        <dbReference type="EMBL" id="WMN07392.1"/>
    </source>
</evidence>
<proteinExistence type="inferred from homology"/>
<dbReference type="SMART" id="SM00279">
    <property type="entry name" value="HhH2"/>
    <property type="match status" value="1"/>
</dbReference>
<feature type="domain" description="5'-3' exonuclease" evidence="19">
    <location>
        <begin position="9"/>
        <end position="270"/>
    </location>
</feature>
<dbReference type="InterPro" id="IPR019760">
    <property type="entry name" value="DNA-dir_DNA_pol_A_CS"/>
</dbReference>
<evidence type="ECO:0000259" key="19">
    <source>
        <dbReference type="SMART" id="SM00475"/>
    </source>
</evidence>
<keyword evidence="22" id="KW-1185">Reference proteome</keyword>
<dbReference type="SUPFAM" id="SSF47807">
    <property type="entry name" value="5' to 3' exonuclease, C-terminal subdomain"/>
    <property type="match status" value="1"/>
</dbReference>
<dbReference type="InterPro" id="IPR018320">
    <property type="entry name" value="DNA_polymerase_1"/>
</dbReference>
<dbReference type="InterPro" id="IPR002298">
    <property type="entry name" value="DNA_polymerase_A"/>
</dbReference>
<keyword evidence="11 16" id="KW-0239">DNA-directed DNA polymerase</keyword>
<evidence type="ECO:0000256" key="2">
    <source>
        <dbReference type="ARBA" id="ARBA00012417"/>
    </source>
</evidence>
<keyword evidence="13 16" id="KW-0234">DNA repair</keyword>
<dbReference type="InterPro" id="IPR001098">
    <property type="entry name" value="DNA-dir_DNA_pol_A_palm_dom"/>
</dbReference>
<keyword evidence="5 16" id="KW-0548">Nucleotidyltransferase</keyword>
<dbReference type="Gene3D" id="3.40.50.1010">
    <property type="entry name" value="5'-nuclease"/>
    <property type="match status" value="1"/>
</dbReference>
<evidence type="ECO:0000256" key="5">
    <source>
        <dbReference type="ARBA" id="ARBA00022695"/>
    </source>
</evidence>
<dbReference type="CDD" id="cd09859">
    <property type="entry name" value="PIN_53EXO"/>
    <property type="match status" value="1"/>
</dbReference>
<keyword evidence="12 16" id="KW-0238">DNA-binding</keyword>
<dbReference type="CDD" id="cd08637">
    <property type="entry name" value="DNA_pol_A_pol_I_C"/>
    <property type="match status" value="1"/>
</dbReference>
<dbReference type="InterPro" id="IPR043502">
    <property type="entry name" value="DNA/RNA_pol_sf"/>
</dbReference>
<evidence type="ECO:0000256" key="3">
    <source>
        <dbReference type="ARBA" id="ARBA00020311"/>
    </source>
</evidence>
<evidence type="ECO:0000256" key="8">
    <source>
        <dbReference type="ARBA" id="ARBA00022763"/>
    </source>
</evidence>
<dbReference type="Pfam" id="PF01612">
    <property type="entry name" value="DNA_pol_A_exo1"/>
    <property type="match status" value="1"/>
</dbReference>
<evidence type="ECO:0000256" key="12">
    <source>
        <dbReference type="ARBA" id="ARBA00023125"/>
    </source>
</evidence>
<evidence type="ECO:0000256" key="7">
    <source>
        <dbReference type="ARBA" id="ARBA00022722"/>
    </source>
</evidence>
<dbReference type="PANTHER" id="PTHR10133:SF27">
    <property type="entry name" value="DNA POLYMERASE NU"/>
    <property type="match status" value="1"/>
</dbReference>
<gene>
    <name evidence="16 21" type="primary">polA</name>
    <name evidence="21" type="ORF">QYS48_11225</name>
</gene>
<name>A0AA51N6Y6_9BACT</name>